<comment type="caution">
    <text evidence="3">The sequence shown here is derived from an EMBL/GenBank/DDBJ whole genome shotgun (WGS) entry which is preliminary data.</text>
</comment>
<reference evidence="3" key="1">
    <citation type="submission" date="2023-06" db="EMBL/GenBank/DDBJ databases">
        <title>Egi l300058.</title>
        <authorList>
            <person name="Gao L."/>
            <person name="Fang B.-Z."/>
            <person name="Li W.-J."/>
        </authorList>
    </citation>
    <scope>NUCLEOTIDE SEQUENCE</scope>
    <source>
        <strain evidence="3">EGI L300058</strain>
    </source>
</reference>
<keyword evidence="4" id="KW-1185">Reference proteome</keyword>
<dbReference type="Proteomes" id="UP001172708">
    <property type="component" value="Unassembled WGS sequence"/>
</dbReference>
<keyword evidence="1" id="KW-1133">Transmembrane helix</keyword>
<evidence type="ECO:0000256" key="2">
    <source>
        <dbReference type="SAM" id="SignalP"/>
    </source>
</evidence>
<evidence type="ECO:0000313" key="3">
    <source>
        <dbReference type="EMBL" id="MDN4481580.1"/>
    </source>
</evidence>
<keyword evidence="1" id="KW-0812">Transmembrane</keyword>
<keyword evidence="1" id="KW-0472">Membrane</keyword>
<sequence>MRILRSTLVAAGTAAFIAAGASGAVAAEGYNATLDELNGSGAESTAMVTVDGTTVRVDIEGTGFTPNAPHAQHLHGATDGTEFMCPTPDDVDELDEDGDGLLSTVEAASLYGGVMVSLTTEGDTSGDSALAVDRFPVADADGNLDYSRTFEVSEDIAGSLTNMHLVQHGFDIDGSGEYDGEARSSLDDSLPLEATIPAACGEFGDAQSAAPIGGVDTGDAAADTSTAVVFGSAAAATAVAGLGFAAYSRRRVQQ</sequence>
<keyword evidence="2" id="KW-0732">Signal</keyword>
<dbReference type="RefSeq" id="WP_301143269.1">
    <property type="nucleotide sequence ID" value="NZ_JAUHQA010000001.1"/>
</dbReference>
<evidence type="ECO:0000256" key="1">
    <source>
        <dbReference type="SAM" id="Phobius"/>
    </source>
</evidence>
<gene>
    <name evidence="3" type="ORF">QQX02_11660</name>
</gene>
<accession>A0ABT8GJI4</accession>
<proteinExistence type="predicted"/>
<name>A0ABT8GJI4_9MICO</name>
<feature type="chain" id="PRO_5045644686" description="CHRD domain-containing protein" evidence="2">
    <location>
        <begin position="27"/>
        <end position="254"/>
    </location>
</feature>
<evidence type="ECO:0000313" key="4">
    <source>
        <dbReference type="Proteomes" id="UP001172708"/>
    </source>
</evidence>
<feature type="signal peptide" evidence="2">
    <location>
        <begin position="1"/>
        <end position="26"/>
    </location>
</feature>
<evidence type="ECO:0008006" key="5">
    <source>
        <dbReference type="Google" id="ProtNLM"/>
    </source>
</evidence>
<dbReference type="EMBL" id="JAUHQA010000001">
    <property type="protein sequence ID" value="MDN4481580.1"/>
    <property type="molecule type" value="Genomic_DNA"/>
</dbReference>
<protein>
    <recommendedName>
        <fullName evidence="5">CHRD domain-containing protein</fullName>
    </recommendedName>
</protein>
<organism evidence="3 4">
    <name type="scientific">Demequina muriae</name>
    <dbReference type="NCBI Taxonomy" id="3051664"/>
    <lineage>
        <taxon>Bacteria</taxon>
        <taxon>Bacillati</taxon>
        <taxon>Actinomycetota</taxon>
        <taxon>Actinomycetes</taxon>
        <taxon>Micrococcales</taxon>
        <taxon>Demequinaceae</taxon>
        <taxon>Demequina</taxon>
    </lineage>
</organism>
<feature type="transmembrane region" description="Helical" evidence="1">
    <location>
        <begin position="227"/>
        <end position="247"/>
    </location>
</feature>